<sequence>MSSKPRSPASPANRDSKSSPVSKKPKVAVNVAYYKRRLDNELRYIKSHHKDKILYKVLSVEAEGRRWTVLFLPDKPPFNAGAYRLLVDFPAEYPFRAPSVMFVTRLHHPNVGEKGNVELPILIAEAWKPTIRVVHVFDAIASLLNYPQVATAIRKDIAEQMVKNKADFFKEATAVAKNHSEVRT</sequence>
<dbReference type="SUPFAM" id="SSF54495">
    <property type="entry name" value="UBC-like"/>
    <property type="match status" value="1"/>
</dbReference>
<dbReference type="PANTHER" id="PTHR24067">
    <property type="entry name" value="UBIQUITIN-CONJUGATING ENZYME E2"/>
    <property type="match status" value="1"/>
</dbReference>
<dbReference type="InterPro" id="IPR016135">
    <property type="entry name" value="UBQ-conjugating_enzyme/RWD"/>
</dbReference>
<organism evidence="3 4">
    <name type="scientific">Panagrellus redivivus</name>
    <name type="common">Microworm</name>
    <dbReference type="NCBI Taxonomy" id="6233"/>
    <lineage>
        <taxon>Eukaryota</taxon>
        <taxon>Metazoa</taxon>
        <taxon>Ecdysozoa</taxon>
        <taxon>Nematoda</taxon>
        <taxon>Chromadorea</taxon>
        <taxon>Rhabditida</taxon>
        <taxon>Tylenchina</taxon>
        <taxon>Panagrolaimomorpha</taxon>
        <taxon>Panagrolaimoidea</taxon>
        <taxon>Panagrolaimidae</taxon>
        <taxon>Panagrellus</taxon>
    </lineage>
</organism>
<dbReference type="InterPro" id="IPR050113">
    <property type="entry name" value="Ub_conjugating_enzyme"/>
</dbReference>
<evidence type="ECO:0000313" key="3">
    <source>
        <dbReference type="Proteomes" id="UP000492821"/>
    </source>
</evidence>
<dbReference type="AlphaFoldDB" id="A0A7E4VNA6"/>
<evidence type="ECO:0000256" key="1">
    <source>
        <dbReference type="SAM" id="MobiDB-lite"/>
    </source>
</evidence>
<keyword evidence="3" id="KW-1185">Reference proteome</keyword>
<reference evidence="4" key="2">
    <citation type="submission" date="2020-10" db="UniProtKB">
        <authorList>
            <consortium name="WormBaseParasite"/>
        </authorList>
    </citation>
    <scope>IDENTIFICATION</scope>
</reference>
<proteinExistence type="predicted"/>
<evidence type="ECO:0000313" key="4">
    <source>
        <dbReference type="WBParaSite" id="Pan_g22220.t1"/>
    </source>
</evidence>
<dbReference type="WBParaSite" id="Pan_g22220.t1">
    <property type="protein sequence ID" value="Pan_g22220.t1"/>
    <property type="gene ID" value="Pan_g22220"/>
</dbReference>
<accession>A0A7E4VNA6</accession>
<feature type="region of interest" description="Disordered" evidence="1">
    <location>
        <begin position="1"/>
        <end position="24"/>
    </location>
</feature>
<dbReference type="Gene3D" id="3.10.110.10">
    <property type="entry name" value="Ubiquitin Conjugating Enzyme"/>
    <property type="match status" value="1"/>
</dbReference>
<protein>
    <submittedName>
        <fullName evidence="4">UBC core domain-containing protein</fullName>
    </submittedName>
</protein>
<dbReference type="Pfam" id="PF00179">
    <property type="entry name" value="UQ_con"/>
    <property type="match status" value="1"/>
</dbReference>
<dbReference type="PROSITE" id="PS50127">
    <property type="entry name" value="UBC_2"/>
    <property type="match status" value="1"/>
</dbReference>
<dbReference type="SMART" id="SM00212">
    <property type="entry name" value="UBCc"/>
    <property type="match status" value="1"/>
</dbReference>
<dbReference type="InterPro" id="IPR000608">
    <property type="entry name" value="UBC"/>
</dbReference>
<dbReference type="GO" id="GO:0032446">
    <property type="term" value="P:protein modification by small protein conjugation"/>
    <property type="evidence" value="ECO:0007669"/>
    <property type="project" value="UniProtKB-ARBA"/>
</dbReference>
<dbReference type="Proteomes" id="UP000492821">
    <property type="component" value="Unassembled WGS sequence"/>
</dbReference>
<evidence type="ECO:0000259" key="2">
    <source>
        <dbReference type="PROSITE" id="PS50127"/>
    </source>
</evidence>
<feature type="domain" description="UBC core" evidence="2">
    <location>
        <begin position="33"/>
        <end position="181"/>
    </location>
</feature>
<name>A0A7E4VNA6_PANRE</name>
<reference evidence="3" key="1">
    <citation type="journal article" date="2013" name="Genetics">
        <title>The draft genome and transcriptome of Panagrellus redivivus are shaped by the harsh demands of a free-living lifestyle.</title>
        <authorList>
            <person name="Srinivasan J."/>
            <person name="Dillman A.R."/>
            <person name="Macchietto M.G."/>
            <person name="Heikkinen L."/>
            <person name="Lakso M."/>
            <person name="Fracchia K.M."/>
            <person name="Antoshechkin I."/>
            <person name="Mortazavi A."/>
            <person name="Wong G."/>
            <person name="Sternberg P.W."/>
        </authorList>
    </citation>
    <scope>NUCLEOTIDE SEQUENCE [LARGE SCALE GENOMIC DNA]</scope>
    <source>
        <strain evidence="3">MT8872</strain>
    </source>
</reference>